<dbReference type="PANTHER" id="PTHR42939">
    <property type="entry name" value="ABC TRANSPORTER ATP-BINDING PROTEIN ALBC-RELATED"/>
    <property type="match status" value="1"/>
</dbReference>
<evidence type="ECO:0000313" key="6">
    <source>
        <dbReference type="Proteomes" id="UP000637359"/>
    </source>
</evidence>
<name>A0A923L2X3_9BACI</name>
<dbReference type="PANTHER" id="PTHR42939:SF3">
    <property type="entry name" value="ABC TRANSPORTER ATP-BINDING COMPONENT"/>
    <property type="match status" value="1"/>
</dbReference>
<reference evidence="5" key="1">
    <citation type="submission" date="2020-08" db="EMBL/GenBank/DDBJ databases">
        <title>Genome public.</title>
        <authorList>
            <person name="Liu C."/>
            <person name="Sun Q."/>
        </authorList>
    </citation>
    <scope>NUCLEOTIDE SEQUENCE</scope>
    <source>
        <strain evidence="5">BX22</strain>
    </source>
</reference>
<keyword evidence="6" id="KW-1185">Reference proteome</keyword>
<dbReference type="Proteomes" id="UP000637359">
    <property type="component" value="Unassembled WGS sequence"/>
</dbReference>
<sequence length="288" mass="32727">MNSNSLLYIENLEKDVDDFHLGPVNLTIEPGTITAVVGNNGSGKSTLLKLILNLLQPQMGNIRVNNMLVHGDNENWKQFVAYQPQTTIGWDSFTGTMLKDLIAPLYPNWDELLFQKMIELFHVPVDKRFGKLSQGVQQKLNLALTIPRNAPLLILDEPTNFMDIPSKKILIDILVDWMEPGNRSIIIASHQIDDIRKLSDYLFVLHNGEVIGNFEKEELMEHYARYWLAGAVPETPIPGAISREGNVLISDNPSETEHFLEINNVKWNNRSSLEMEDIITLLLTKKEL</sequence>
<keyword evidence="3 5" id="KW-0067">ATP-binding</keyword>
<keyword evidence="2" id="KW-0547">Nucleotide-binding</keyword>
<dbReference type="GO" id="GO:0005524">
    <property type="term" value="F:ATP binding"/>
    <property type="evidence" value="ECO:0007669"/>
    <property type="project" value="UniProtKB-KW"/>
</dbReference>
<dbReference type="Gene3D" id="3.40.50.300">
    <property type="entry name" value="P-loop containing nucleotide triphosphate hydrolases"/>
    <property type="match status" value="1"/>
</dbReference>
<evidence type="ECO:0000256" key="2">
    <source>
        <dbReference type="ARBA" id="ARBA00022741"/>
    </source>
</evidence>
<dbReference type="InterPro" id="IPR027417">
    <property type="entry name" value="P-loop_NTPase"/>
</dbReference>
<evidence type="ECO:0000256" key="3">
    <source>
        <dbReference type="ARBA" id="ARBA00022840"/>
    </source>
</evidence>
<dbReference type="InterPro" id="IPR051782">
    <property type="entry name" value="ABC_Transporter_VariousFunc"/>
</dbReference>
<keyword evidence="1" id="KW-0813">Transport</keyword>
<accession>A0A923L2X3</accession>
<dbReference type="RefSeq" id="WP_186868209.1">
    <property type="nucleotide sequence ID" value="NZ_JACOOL010000001.1"/>
</dbReference>
<dbReference type="InterPro" id="IPR003439">
    <property type="entry name" value="ABC_transporter-like_ATP-bd"/>
</dbReference>
<evidence type="ECO:0000256" key="1">
    <source>
        <dbReference type="ARBA" id="ARBA00022448"/>
    </source>
</evidence>
<dbReference type="Pfam" id="PF00005">
    <property type="entry name" value="ABC_tran"/>
    <property type="match status" value="1"/>
</dbReference>
<evidence type="ECO:0000259" key="4">
    <source>
        <dbReference type="PROSITE" id="PS50893"/>
    </source>
</evidence>
<dbReference type="SUPFAM" id="SSF52540">
    <property type="entry name" value="P-loop containing nucleoside triphosphate hydrolases"/>
    <property type="match status" value="1"/>
</dbReference>
<protein>
    <submittedName>
        <fullName evidence="5">ABC transporter ATP-binding protein</fullName>
    </submittedName>
</protein>
<comment type="caution">
    <text evidence="5">The sequence shown here is derived from an EMBL/GenBank/DDBJ whole genome shotgun (WGS) entry which is preliminary data.</text>
</comment>
<feature type="domain" description="ABC transporter" evidence="4">
    <location>
        <begin position="1"/>
        <end position="232"/>
    </location>
</feature>
<dbReference type="GO" id="GO:0016887">
    <property type="term" value="F:ATP hydrolysis activity"/>
    <property type="evidence" value="ECO:0007669"/>
    <property type="project" value="InterPro"/>
</dbReference>
<organism evidence="5 6">
    <name type="scientific">Ornithinibacillus hominis</name>
    <dbReference type="NCBI Taxonomy" id="2763055"/>
    <lineage>
        <taxon>Bacteria</taxon>
        <taxon>Bacillati</taxon>
        <taxon>Bacillota</taxon>
        <taxon>Bacilli</taxon>
        <taxon>Bacillales</taxon>
        <taxon>Bacillaceae</taxon>
        <taxon>Ornithinibacillus</taxon>
    </lineage>
</organism>
<dbReference type="EMBL" id="JACOOL010000001">
    <property type="protein sequence ID" value="MBC5635507.1"/>
    <property type="molecule type" value="Genomic_DNA"/>
</dbReference>
<gene>
    <name evidence="5" type="ORF">H8S33_01590</name>
</gene>
<dbReference type="PROSITE" id="PS50893">
    <property type="entry name" value="ABC_TRANSPORTER_2"/>
    <property type="match status" value="1"/>
</dbReference>
<proteinExistence type="predicted"/>
<dbReference type="SMART" id="SM00382">
    <property type="entry name" value="AAA"/>
    <property type="match status" value="1"/>
</dbReference>
<dbReference type="AlphaFoldDB" id="A0A923L2X3"/>
<dbReference type="InterPro" id="IPR003593">
    <property type="entry name" value="AAA+_ATPase"/>
</dbReference>
<evidence type="ECO:0000313" key="5">
    <source>
        <dbReference type="EMBL" id="MBC5635507.1"/>
    </source>
</evidence>